<dbReference type="Gene3D" id="1.10.486.10">
    <property type="entry name" value="PCRA, domain 4"/>
    <property type="match status" value="1"/>
</dbReference>
<dbReference type="CDD" id="cd17932">
    <property type="entry name" value="DEXQc_UvrD"/>
    <property type="match status" value="1"/>
</dbReference>
<feature type="domain" description="UvrD-like helicase ATP-binding" evidence="11">
    <location>
        <begin position="16"/>
        <end position="313"/>
    </location>
</feature>
<dbReference type="PANTHER" id="PTHR11070:SF3">
    <property type="entry name" value="DNA 3'-5' HELICASE"/>
    <property type="match status" value="1"/>
</dbReference>
<gene>
    <name evidence="13" type="ORF">L4923_23555</name>
</gene>
<comment type="caution">
    <text evidence="13">The sequence shown here is derived from an EMBL/GenBank/DDBJ whole genome shotgun (WGS) entry which is preliminary data.</text>
</comment>
<feature type="binding site" evidence="10">
    <location>
        <begin position="41"/>
        <end position="48"/>
    </location>
    <ligand>
        <name>ATP</name>
        <dbReference type="ChEBI" id="CHEBI:30616"/>
    </ligand>
</feature>
<keyword evidence="3 10" id="KW-0378">Hydrolase</keyword>
<evidence type="ECO:0000256" key="7">
    <source>
        <dbReference type="ARBA" id="ARBA00034617"/>
    </source>
</evidence>
<keyword evidence="2 10" id="KW-0547">Nucleotide-binding</keyword>
<comment type="catalytic activity">
    <reaction evidence="7">
        <text>Couples ATP hydrolysis with the unwinding of duplex DNA by translocating in the 3'-5' direction.</text>
        <dbReference type="EC" id="5.6.2.4"/>
    </reaction>
</comment>
<feature type="domain" description="UvrD-like helicase C-terminal" evidence="12">
    <location>
        <begin position="314"/>
        <end position="576"/>
    </location>
</feature>
<evidence type="ECO:0000256" key="10">
    <source>
        <dbReference type="PROSITE-ProRule" id="PRU00560"/>
    </source>
</evidence>
<organism evidence="13 14">
    <name type="scientific">Mesorhizobium retamae</name>
    <dbReference type="NCBI Taxonomy" id="2912854"/>
    <lineage>
        <taxon>Bacteria</taxon>
        <taxon>Pseudomonadati</taxon>
        <taxon>Pseudomonadota</taxon>
        <taxon>Alphaproteobacteria</taxon>
        <taxon>Hyphomicrobiales</taxon>
        <taxon>Phyllobacteriaceae</taxon>
        <taxon>Mesorhizobium</taxon>
    </lineage>
</organism>
<dbReference type="InterPro" id="IPR027417">
    <property type="entry name" value="P-loop_NTPase"/>
</dbReference>
<keyword evidence="14" id="KW-1185">Reference proteome</keyword>
<dbReference type="GO" id="GO:0004386">
    <property type="term" value="F:helicase activity"/>
    <property type="evidence" value="ECO:0007669"/>
    <property type="project" value="UniProtKB-KW"/>
</dbReference>
<evidence type="ECO:0000313" key="13">
    <source>
        <dbReference type="EMBL" id="MCG7508022.1"/>
    </source>
</evidence>
<dbReference type="PANTHER" id="PTHR11070">
    <property type="entry name" value="UVRD / RECB / PCRA DNA HELICASE FAMILY MEMBER"/>
    <property type="match status" value="1"/>
</dbReference>
<keyword evidence="4 10" id="KW-0347">Helicase</keyword>
<comment type="catalytic activity">
    <reaction evidence="9">
        <text>ATP + H2O = ADP + phosphate + H(+)</text>
        <dbReference type="Rhea" id="RHEA:13065"/>
        <dbReference type="ChEBI" id="CHEBI:15377"/>
        <dbReference type="ChEBI" id="CHEBI:15378"/>
        <dbReference type="ChEBI" id="CHEBI:30616"/>
        <dbReference type="ChEBI" id="CHEBI:43474"/>
        <dbReference type="ChEBI" id="CHEBI:456216"/>
        <dbReference type="EC" id="5.6.2.4"/>
    </reaction>
</comment>
<evidence type="ECO:0000256" key="3">
    <source>
        <dbReference type="ARBA" id="ARBA00022801"/>
    </source>
</evidence>
<protein>
    <recommendedName>
        <fullName evidence="8">DNA 3'-5' helicase</fullName>
        <ecNumber evidence="8">5.6.2.4</ecNumber>
    </recommendedName>
</protein>
<dbReference type="PROSITE" id="PS51198">
    <property type="entry name" value="UVRD_HELICASE_ATP_BIND"/>
    <property type="match status" value="1"/>
</dbReference>
<evidence type="ECO:0000256" key="6">
    <source>
        <dbReference type="ARBA" id="ARBA00023235"/>
    </source>
</evidence>
<evidence type="ECO:0000259" key="12">
    <source>
        <dbReference type="PROSITE" id="PS51217"/>
    </source>
</evidence>
<dbReference type="InterPro" id="IPR013986">
    <property type="entry name" value="DExx_box_DNA_helicase_dom_sf"/>
</dbReference>
<dbReference type="Pfam" id="PF00580">
    <property type="entry name" value="UvrD-helicase"/>
    <property type="match status" value="1"/>
</dbReference>
<evidence type="ECO:0000256" key="5">
    <source>
        <dbReference type="ARBA" id="ARBA00022840"/>
    </source>
</evidence>
<evidence type="ECO:0000313" key="14">
    <source>
        <dbReference type="Proteomes" id="UP001201701"/>
    </source>
</evidence>
<evidence type="ECO:0000256" key="9">
    <source>
        <dbReference type="ARBA" id="ARBA00048988"/>
    </source>
</evidence>
<dbReference type="EC" id="5.6.2.4" evidence="8"/>
<dbReference type="InterPro" id="IPR000212">
    <property type="entry name" value="DNA_helicase_UvrD/REP"/>
</dbReference>
<dbReference type="SUPFAM" id="SSF52540">
    <property type="entry name" value="P-loop containing nucleoside triphosphate hydrolases"/>
    <property type="match status" value="1"/>
</dbReference>
<keyword evidence="5 10" id="KW-0067">ATP-binding</keyword>
<dbReference type="RefSeq" id="WP_239369546.1">
    <property type="nucleotide sequence ID" value="NZ_JAKREW010000032.1"/>
</dbReference>
<reference evidence="13 14" key="1">
    <citation type="submission" date="2022-02" db="EMBL/GenBank/DDBJ databases">
        <title>Draft genome sequence of Mezorhizobium retamae strain IRAMC:0171 isolated from Retama raetam nodules.</title>
        <authorList>
            <person name="Bengaied R."/>
            <person name="Sbissi I."/>
            <person name="Huber K."/>
            <person name="Ghodbane F."/>
            <person name="Nouioui I."/>
            <person name="Tarhouni M."/>
            <person name="Gtari M."/>
        </authorList>
    </citation>
    <scope>NUCLEOTIDE SEQUENCE [LARGE SCALE GENOMIC DNA]</scope>
    <source>
        <strain evidence="13 14">IRAMC:0171</strain>
    </source>
</reference>
<sequence>MNIAVRDSLEQPAYLSKLNDGQRAAVLHGDGAVCGPLLIIAGAGSGKTNTLAHRVAHLIVRGADPRRILLMTFSRRAATEMTKRVERIAAEVMKDKAASLMEGLTWAGTFHSIGARLLRDYALEIGLEPSFTIHDREDSADLMNLVRHELGFSETENRFPTKGTCLSIYSRAVNSQDALEKVVGDNFPWCVGWAEELKRLFGAYVEAKQRQNILDYDDLLLYWAQMAGEAEIAAHLASRFDHILVDEYQDTNRLQASILTAIKPGGEGLTVVGDDAQSIYSFRAAEVRNILDFPALFPSPAEIVTLDRNYRSTDAILNAANAVIGEASERFTKNLWTERCSLEKPAIVTVRDEAEQASYICDEVLKERETGTPLKQQSVLFRASHHSGPLEVELTRRNIPFVKFGGLKFLDAAHVKDVLAVLRFVQNPRDRISGFRVMQLLPGIGPAAASQAIDSMETSLDLEMGLARFAPPARAARDWPQFVELFCDLRRSPGWPAEMERARLWYEPHLERNHEDATVRRADLLQLEQIASGYPSRDRFLTELTLDPPSATSDEAGPPHLDEDYLILSTIHSAKGQEWTKVFVLNVVDGCIPIDLSAGERKELEEERRLLYVAMTRAKDSLHLVTPQRFYTSGQAARGDRHVYASRTRFIPSHILQHFHLTSWASKALRDDQSARPRASVDLKGKMRSMWK</sequence>
<comment type="similarity">
    <text evidence="1">Belongs to the helicase family. UvrD subfamily.</text>
</comment>
<evidence type="ECO:0000259" key="11">
    <source>
        <dbReference type="PROSITE" id="PS51198"/>
    </source>
</evidence>
<evidence type="ECO:0000256" key="8">
    <source>
        <dbReference type="ARBA" id="ARBA00034808"/>
    </source>
</evidence>
<evidence type="ECO:0000256" key="2">
    <source>
        <dbReference type="ARBA" id="ARBA00022741"/>
    </source>
</evidence>
<name>A0ABS9QKT6_9HYPH</name>
<keyword evidence="6" id="KW-0413">Isomerase</keyword>
<accession>A0ABS9QKT6</accession>
<evidence type="ECO:0000256" key="1">
    <source>
        <dbReference type="ARBA" id="ARBA00009922"/>
    </source>
</evidence>
<dbReference type="PROSITE" id="PS51217">
    <property type="entry name" value="UVRD_HELICASE_CTER"/>
    <property type="match status" value="1"/>
</dbReference>
<dbReference type="InterPro" id="IPR014016">
    <property type="entry name" value="UvrD-like_ATP-bd"/>
</dbReference>
<evidence type="ECO:0000256" key="4">
    <source>
        <dbReference type="ARBA" id="ARBA00022806"/>
    </source>
</evidence>
<dbReference type="Gene3D" id="1.10.10.160">
    <property type="match status" value="1"/>
</dbReference>
<dbReference type="InterPro" id="IPR014017">
    <property type="entry name" value="DNA_helicase_UvrD-like_C"/>
</dbReference>
<dbReference type="Pfam" id="PF13361">
    <property type="entry name" value="UvrD_C"/>
    <property type="match status" value="2"/>
</dbReference>
<dbReference type="Gene3D" id="3.40.50.300">
    <property type="entry name" value="P-loop containing nucleotide triphosphate hydrolases"/>
    <property type="match status" value="2"/>
</dbReference>
<dbReference type="Proteomes" id="UP001201701">
    <property type="component" value="Unassembled WGS sequence"/>
</dbReference>
<dbReference type="EMBL" id="JAKREW010000032">
    <property type="protein sequence ID" value="MCG7508022.1"/>
    <property type="molecule type" value="Genomic_DNA"/>
</dbReference>
<proteinExistence type="inferred from homology"/>